<dbReference type="GO" id="GO:0006310">
    <property type="term" value="P:DNA recombination"/>
    <property type="evidence" value="ECO:0007669"/>
    <property type="project" value="UniProtKB-KW"/>
</dbReference>
<name>A0A7W6D5F5_9HYPH</name>
<evidence type="ECO:0000313" key="8">
    <source>
        <dbReference type="EMBL" id="MBB3972524.1"/>
    </source>
</evidence>
<dbReference type="SUPFAM" id="SSF56349">
    <property type="entry name" value="DNA breaking-rejoining enzymes"/>
    <property type="match status" value="1"/>
</dbReference>
<dbReference type="InterPro" id="IPR025166">
    <property type="entry name" value="Integrase_DNA_bind_dom"/>
</dbReference>
<feature type="domain" description="Core-binding (CB)" evidence="7">
    <location>
        <begin position="109"/>
        <end position="190"/>
    </location>
</feature>
<dbReference type="AlphaFoldDB" id="A0A7W6D5F5"/>
<dbReference type="PROSITE" id="PS51900">
    <property type="entry name" value="CB"/>
    <property type="match status" value="1"/>
</dbReference>
<sequence>MPKKARELSALDVKRLAHGGGRLPTVHAVGGVSGLAVQVTPNGAKSWLLRIRAGGRRREIGLGGYPDVTLAAAREKAREVRDKIAAGVDPILEKRAARASLAAAHARGLTFADAVERYLEKRLAEFRNEKHRKQWRATIDVYATPLIGGMLVSDIALQDMLRVLEPIWTVKTETASRLRGRVESILNWATVAGHRVGDNPARWKGNLEAVLPKPGKVAKVDNQPALALDDAATWFAELRHRDGMATRALEFLALCASRSGEVRGAVWSEIDLKKRLWIIPAARMKMRAEHRVPLSDAAAELLETLPRIDGSDYVFAAVRGGPLSDMSLSAVMRRMQEAEVAAGRPGYLDPRSGRPAVPHGLRSTFRDWAAERTEYPRDMAEIALAHSVGSEVERAYRRSDMVEKRRAMMDAWSRFLSGAAGAKVVRLGRRG</sequence>
<dbReference type="PANTHER" id="PTHR30629:SF2">
    <property type="entry name" value="PROPHAGE INTEGRASE INTS-RELATED"/>
    <property type="match status" value="1"/>
</dbReference>
<keyword evidence="4" id="KW-0233">DNA recombination</keyword>
<dbReference type="PROSITE" id="PS51898">
    <property type="entry name" value="TYR_RECOMBINASE"/>
    <property type="match status" value="1"/>
</dbReference>
<dbReference type="InterPro" id="IPR053876">
    <property type="entry name" value="Phage_int_M"/>
</dbReference>
<dbReference type="RefSeq" id="WP_183394312.1">
    <property type="nucleotide sequence ID" value="NZ_JACIDR010000001.1"/>
</dbReference>
<dbReference type="InterPro" id="IPR013762">
    <property type="entry name" value="Integrase-like_cat_sf"/>
</dbReference>
<evidence type="ECO:0000259" key="6">
    <source>
        <dbReference type="PROSITE" id="PS51898"/>
    </source>
</evidence>
<dbReference type="GO" id="GO:0003677">
    <property type="term" value="F:DNA binding"/>
    <property type="evidence" value="ECO:0007669"/>
    <property type="project" value="UniProtKB-UniRule"/>
</dbReference>
<reference evidence="8 9" key="1">
    <citation type="submission" date="2020-08" db="EMBL/GenBank/DDBJ databases">
        <title>Genomic Encyclopedia of Type Strains, Phase IV (KMG-IV): sequencing the most valuable type-strain genomes for metagenomic binning, comparative biology and taxonomic classification.</title>
        <authorList>
            <person name="Goeker M."/>
        </authorList>
    </citation>
    <scope>NUCLEOTIDE SEQUENCE [LARGE SCALE GENOMIC DNA]</scope>
    <source>
        <strain evidence="8 9">DSM 25481</strain>
    </source>
</reference>
<dbReference type="InterPro" id="IPR011010">
    <property type="entry name" value="DNA_brk_join_enz"/>
</dbReference>
<dbReference type="CDD" id="cd00801">
    <property type="entry name" value="INT_P4_C"/>
    <property type="match status" value="1"/>
</dbReference>
<dbReference type="InterPro" id="IPR002104">
    <property type="entry name" value="Integrase_catalytic"/>
</dbReference>
<evidence type="ECO:0000256" key="5">
    <source>
        <dbReference type="PROSITE-ProRule" id="PRU01248"/>
    </source>
</evidence>
<dbReference type="GO" id="GO:0015074">
    <property type="term" value="P:DNA integration"/>
    <property type="evidence" value="ECO:0007669"/>
    <property type="project" value="UniProtKB-KW"/>
</dbReference>
<dbReference type="Pfam" id="PF13356">
    <property type="entry name" value="Arm-DNA-bind_3"/>
    <property type="match status" value="1"/>
</dbReference>
<comment type="similarity">
    <text evidence="1">Belongs to the 'phage' integrase family.</text>
</comment>
<dbReference type="Gene3D" id="3.30.160.390">
    <property type="entry name" value="Integrase, DNA-binding domain"/>
    <property type="match status" value="1"/>
</dbReference>
<keyword evidence="9" id="KW-1185">Reference proteome</keyword>
<evidence type="ECO:0000259" key="7">
    <source>
        <dbReference type="PROSITE" id="PS51900"/>
    </source>
</evidence>
<evidence type="ECO:0000256" key="4">
    <source>
        <dbReference type="ARBA" id="ARBA00023172"/>
    </source>
</evidence>
<evidence type="ECO:0000256" key="1">
    <source>
        <dbReference type="ARBA" id="ARBA00008857"/>
    </source>
</evidence>
<dbReference type="Pfam" id="PF00589">
    <property type="entry name" value="Phage_integrase"/>
    <property type="match status" value="1"/>
</dbReference>
<keyword evidence="2" id="KW-0229">DNA integration</keyword>
<dbReference type="Pfam" id="PF22022">
    <property type="entry name" value="Phage_int_M"/>
    <property type="match status" value="1"/>
</dbReference>
<dbReference type="Gene3D" id="1.10.150.130">
    <property type="match status" value="1"/>
</dbReference>
<dbReference type="InterPro" id="IPR050808">
    <property type="entry name" value="Phage_Integrase"/>
</dbReference>
<dbReference type="PANTHER" id="PTHR30629">
    <property type="entry name" value="PROPHAGE INTEGRASE"/>
    <property type="match status" value="1"/>
</dbReference>
<protein>
    <submittedName>
        <fullName evidence="8">Integrase</fullName>
    </submittedName>
</protein>
<dbReference type="InterPro" id="IPR038488">
    <property type="entry name" value="Integrase_DNA-bd_sf"/>
</dbReference>
<dbReference type="Gene3D" id="1.10.443.10">
    <property type="entry name" value="Intergrase catalytic core"/>
    <property type="match status" value="1"/>
</dbReference>
<dbReference type="EMBL" id="JACIDR010000001">
    <property type="protein sequence ID" value="MBB3972524.1"/>
    <property type="molecule type" value="Genomic_DNA"/>
</dbReference>
<accession>A0A7W6D5F5</accession>
<gene>
    <name evidence="8" type="ORF">GGR24_001157</name>
</gene>
<dbReference type="Proteomes" id="UP000528964">
    <property type="component" value="Unassembled WGS sequence"/>
</dbReference>
<evidence type="ECO:0000256" key="3">
    <source>
        <dbReference type="ARBA" id="ARBA00023125"/>
    </source>
</evidence>
<organism evidence="8 9">
    <name type="scientific">Hansschlegelia beijingensis</name>
    <dbReference type="NCBI Taxonomy" id="1133344"/>
    <lineage>
        <taxon>Bacteria</taxon>
        <taxon>Pseudomonadati</taxon>
        <taxon>Pseudomonadota</taxon>
        <taxon>Alphaproteobacteria</taxon>
        <taxon>Hyphomicrobiales</taxon>
        <taxon>Methylopilaceae</taxon>
        <taxon>Hansschlegelia</taxon>
    </lineage>
</organism>
<comment type="caution">
    <text evidence="8">The sequence shown here is derived from an EMBL/GenBank/DDBJ whole genome shotgun (WGS) entry which is preliminary data.</text>
</comment>
<dbReference type="InterPro" id="IPR044068">
    <property type="entry name" value="CB"/>
</dbReference>
<feature type="domain" description="Tyr recombinase" evidence="6">
    <location>
        <begin position="221"/>
        <end position="409"/>
    </location>
</feature>
<evidence type="ECO:0000313" key="9">
    <source>
        <dbReference type="Proteomes" id="UP000528964"/>
    </source>
</evidence>
<proteinExistence type="inferred from homology"/>
<keyword evidence="3 5" id="KW-0238">DNA-binding</keyword>
<evidence type="ECO:0000256" key="2">
    <source>
        <dbReference type="ARBA" id="ARBA00022908"/>
    </source>
</evidence>
<dbReference type="InterPro" id="IPR010998">
    <property type="entry name" value="Integrase_recombinase_N"/>
</dbReference>